<evidence type="ECO:0008006" key="4">
    <source>
        <dbReference type="Google" id="ProtNLM"/>
    </source>
</evidence>
<dbReference type="InterPro" id="IPR049576">
    <property type="entry name" value="HDC-like"/>
</dbReference>
<accession>A0A5R9LI12</accession>
<dbReference type="RefSeq" id="WP_138361049.1">
    <property type="nucleotide sequence ID" value="NZ_VCHQ01000015.1"/>
</dbReference>
<feature type="transmembrane region" description="Helical" evidence="1">
    <location>
        <begin position="26"/>
        <end position="43"/>
    </location>
</feature>
<keyword evidence="1" id="KW-0472">Membrane</keyword>
<keyword evidence="3" id="KW-1185">Reference proteome</keyword>
<evidence type="ECO:0000256" key="1">
    <source>
        <dbReference type="SAM" id="Phobius"/>
    </source>
</evidence>
<feature type="transmembrane region" description="Helical" evidence="1">
    <location>
        <begin position="89"/>
        <end position="110"/>
    </location>
</feature>
<feature type="transmembrane region" description="Helical" evidence="1">
    <location>
        <begin position="115"/>
        <end position="132"/>
    </location>
</feature>
<dbReference type="EMBL" id="VCHQ01000015">
    <property type="protein sequence ID" value="TLV17518.1"/>
    <property type="molecule type" value="Genomic_DNA"/>
</dbReference>
<feature type="transmembrane region" description="Helical" evidence="1">
    <location>
        <begin position="300"/>
        <end position="321"/>
    </location>
</feature>
<feature type="transmembrane region" description="Helical" evidence="1">
    <location>
        <begin position="220"/>
        <end position="237"/>
    </location>
</feature>
<dbReference type="AlphaFoldDB" id="A0A5R9LI12"/>
<protein>
    <recommendedName>
        <fullName evidence="4">DUF819 family protein</fullName>
    </recommendedName>
</protein>
<organism evidence="2 3">
    <name type="scientific">Klebsiella indica</name>
    <dbReference type="NCBI Taxonomy" id="2582917"/>
    <lineage>
        <taxon>Bacteria</taxon>
        <taxon>Pseudomonadati</taxon>
        <taxon>Pseudomonadota</taxon>
        <taxon>Gammaproteobacteria</taxon>
        <taxon>Enterobacterales</taxon>
        <taxon>Enterobacteriaceae</taxon>
        <taxon>Klebsiella/Raoultella group</taxon>
        <taxon>Klebsiella</taxon>
    </lineage>
</organism>
<feature type="transmembrane region" description="Helical" evidence="1">
    <location>
        <begin position="144"/>
        <end position="167"/>
    </location>
</feature>
<keyword evidence="1" id="KW-0812">Transmembrane</keyword>
<feature type="transmembrane region" description="Helical" evidence="1">
    <location>
        <begin position="270"/>
        <end position="288"/>
    </location>
</feature>
<gene>
    <name evidence="2" type="ORF">FE839_12080</name>
</gene>
<sequence length="403" mass="43814">MSQMVALSVIIFILYIGDVVSTRTKAWIPSVFVCAVLFLIGYWTFFPADIVSQAGIGTPVAIMMMYLLITNMGTLLSLKELVQQWKTVVISFAGIAGITAGVFAVSMVLFDRNTALVTIPPLVGGIVSSLIMSQGASNAGLVDLSVFAILIYVMQGFAGYPLTAIMLQREGKAVLARYRRGEYQPDSIPNEQPLTAVGEEHMPRLFSKIPVGYNSNYFKFLRLALVACLAWVVSDLAKPLVNISPFVLCLFFGVVFASLGFLEKHTLHKANGFGFAIMALMLFIFDTLNKATPEMLLRLIFPMVVLIATAVIGMFIVSWLVGKLLGVSGPMSYAISLTALYGFPADYIITNEAINALTHDEKERQILTHHMLAPMLVGGFISVTMVSVVLAGILVSYLTPVVS</sequence>
<evidence type="ECO:0000313" key="3">
    <source>
        <dbReference type="Proteomes" id="UP000307430"/>
    </source>
</evidence>
<dbReference type="CDD" id="cd21416">
    <property type="entry name" value="HDC_protein"/>
    <property type="match status" value="1"/>
</dbReference>
<proteinExistence type="predicted"/>
<evidence type="ECO:0000313" key="2">
    <source>
        <dbReference type="EMBL" id="TLV17518.1"/>
    </source>
</evidence>
<keyword evidence="1" id="KW-1133">Transmembrane helix</keyword>
<feature type="transmembrane region" description="Helical" evidence="1">
    <location>
        <begin position="243"/>
        <end position="263"/>
    </location>
</feature>
<comment type="caution">
    <text evidence="2">The sequence shown here is derived from an EMBL/GenBank/DDBJ whole genome shotgun (WGS) entry which is preliminary data.</text>
</comment>
<name>A0A5R9LI12_9ENTR</name>
<dbReference type="Proteomes" id="UP000307430">
    <property type="component" value="Unassembled WGS sequence"/>
</dbReference>
<feature type="transmembrane region" description="Helical" evidence="1">
    <location>
        <begin position="372"/>
        <end position="398"/>
    </location>
</feature>
<reference evidence="2 3" key="1">
    <citation type="submission" date="2019-05" db="EMBL/GenBank/DDBJ databases">
        <title>Genome sequence of Klebsiella sp strain TOUT106.</title>
        <authorList>
            <person name="Rahi P."/>
            <person name="Chaudhari D."/>
        </authorList>
    </citation>
    <scope>NUCLEOTIDE SEQUENCE [LARGE SCALE GENOMIC DNA]</scope>
    <source>
        <strain evidence="2 3">TOUT106</strain>
    </source>
</reference>
<feature type="transmembrane region" description="Helical" evidence="1">
    <location>
        <begin position="50"/>
        <end position="69"/>
    </location>
</feature>